<sequence length="267" mass="29686">MDSTDLRPTNSTTLDRVVIVQFDAVDCRTHASMVLAEASKLFERQEPPSIAMQLSLLLILGLAIGALSQNKLQMMEDLLPDSMADFYYMEILRGGWKCSAQVAILIDASNSIGVPAIRSQILPIIMAIHEELSRLRYEDGVGIDYVFVPFNDQAKVIRFDSLGESEDKIAVELVKAIDDLKVNRGSCLSCALHEGGRSLWQESIEHFMVAVTGYKQANSAFLKALAGGEKGAYFWEPNNDPLEYRSLAYRLLNNIAGKACYPQPEYK</sequence>
<protein>
    <recommendedName>
        <fullName evidence="4">VWFA domain-containing protein</fullName>
    </recommendedName>
</protein>
<reference evidence="1 3" key="2">
    <citation type="journal article" date="2013" name="Nature">
        <title>Insights into bilaterian evolution from three spiralian genomes.</title>
        <authorList>
            <person name="Simakov O."/>
            <person name="Marletaz F."/>
            <person name="Cho S.J."/>
            <person name="Edsinger-Gonzales E."/>
            <person name="Havlak P."/>
            <person name="Hellsten U."/>
            <person name="Kuo D.H."/>
            <person name="Larsson T."/>
            <person name="Lv J."/>
            <person name="Arendt D."/>
            <person name="Savage R."/>
            <person name="Osoegawa K."/>
            <person name="de Jong P."/>
            <person name="Grimwood J."/>
            <person name="Chapman J.A."/>
            <person name="Shapiro H."/>
            <person name="Aerts A."/>
            <person name="Otillar R.P."/>
            <person name="Terry A.Y."/>
            <person name="Boore J.L."/>
            <person name="Grigoriev I.V."/>
            <person name="Lindberg D.R."/>
            <person name="Seaver E.C."/>
            <person name="Weisblat D.A."/>
            <person name="Putnam N.H."/>
            <person name="Rokhsar D.S."/>
        </authorList>
    </citation>
    <scope>NUCLEOTIDE SEQUENCE</scope>
    <source>
        <strain evidence="1 3">I ESC-2004</strain>
    </source>
</reference>
<name>R7UH75_CAPTE</name>
<dbReference type="InterPro" id="IPR036465">
    <property type="entry name" value="vWFA_dom_sf"/>
</dbReference>
<accession>R7UH75</accession>
<reference evidence="3" key="1">
    <citation type="submission" date="2012-12" db="EMBL/GenBank/DDBJ databases">
        <authorList>
            <person name="Hellsten U."/>
            <person name="Grimwood J."/>
            <person name="Chapman J.A."/>
            <person name="Shapiro H."/>
            <person name="Aerts A."/>
            <person name="Otillar R.P."/>
            <person name="Terry A.Y."/>
            <person name="Boore J.L."/>
            <person name="Simakov O."/>
            <person name="Marletaz F."/>
            <person name="Cho S.-J."/>
            <person name="Edsinger-Gonzales E."/>
            <person name="Havlak P."/>
            <person name="Kuo D.-H."/>
            <person name="Larsson T."/>
            <person name="Lv J."/>
            <person name="Arendt D."/>
            <person name="Savage R."/>
            <person name="Osoegawa K."/>
            <person name="de Jong P."/>
            <person name="Lindberg D.R."/>
            <person name="Seaver E.C."/>
            <person name="Weisblat D.A."/>
            <person name="Putnam N.H."/>
            <person name="Grigoriev I.V."/>
            <person name="Rokhsar D.S."/>
        </authorList>
    </citation>
    <scope>NUCLEOTIDE SEQUENCE</scope>
    <source>
        <strain evidence="3">I ESC-2004</strain>
    </source>
</reference>
<dbReference type="EMBL" id="AMQN01008735">
    <property type="status" value="NOT_ANNOTATED_CDS"/>
    <property type="molecule type" value="Genomic_DNA"/>
</dbReference>
<evidence type="ECO:0008006" key="4">
    <source>
        <dbReference type="Google" id="ProtNLM"/>
    </source>
</evidence>
<keyword evidence="3" id="KW-1185">Reference proteome</keyword>
<dbReference type="EMBL" id="KB303858">
    <property type="protein sequence ID" value="ELU02622.1"/>
    <property type="molecule type" value="Genomic_DNA"/>
</dbReference>
<dbReference type="Proteomes" id="UP000014760">
    <property type="component" value="Unassembled WGS sequence"/>
</dbReference>
<organism evidence="1">
    <name type="scientific">Capitella teleta</name>
    <name type="common">Polychaete worm</name>
    <dbReference type="NCBI Taxonomy" id="283909"/>
    <lineage>
        <taxon>Eukaryota</taxon>
        <taxon>Metazoa</taxon>
        <taxon>Spiralia</taxon>
        <taxon>Lophotrochozoa</taxon>
        <taxon>Annelida</taxon>
        <taxon>Polychaeta</taxon>
        <taxon>Sedentaria</taxon>
        <taxon>Scolecida</taxon>
        <taxon>Capitellidae</taxon>
        <taxon>Capitella</taxon>
    </lineage>
</organism>
<evidence type="ECO:0000313" key="3">
    <source>
        <dbReference type="Proteomes" id="UP000014760"/>
    </source>
</evidence>
<dbReference type="EMBL" id="AMQN01008736">
    <property type="status" value="NOT_ANNOTATED_CDS"/>
    <property type="molecule type" value="Genomic_DNA"/>
</dbReference>
<evidence type="ECO:0000313" key="1">
    <source>
        <dbReference type="EMBL" id="ELU02622.1"/>
    </source>
</evidence>
<dbReference type="SUPFAM" id="SSF53300">
    <property type="entry name" value="vWA-like"/>
    <property type="match status" value="1"/>
</dbReference>
<dbReference type="EnsemblMetazoa" id="CapteT217776">
    <property type="protein sequence ID" value="CapteP217776"/>
    <property type="gene ID" value="CapteG217776"/>
</dbReference>
<dbReference type="AlphaFoldDB" id="R7UH75"/>
<proteinExistence type="predicted"/>
<gene>
    <name evidence="1" type="ORF">CAPTEDRAFT_217776</name>
</gene>
<dbReference type="HOGENOM" id="CLU_1042960_0_0_1"/>
<reference evidence="2" key="3">
    <citation type="submission" date="2015-06" db="UniProtKB">
        <authorList>
            <consortium name="EnsemblMetazoa"/>
        </authorList>
    </citation>
    <scope>IDENTIFICATION</scope>
</reference>
<evidence type="ECO:0000313" key="2">
    <source>
        <dbReference type="EnsemblMetazoa" id="CapteP217776"/>
    </source>
</evidence>